<feature type="region of interest" description="Disordered" evidence="1">
    <location>
        <begin position="1"/>
        <end position="34"/>
    </location>
</feature>
<gene>
    <name evidence="2" type="ORF">B0F90DRAFT_1923817</name>
</gene>
<sequence length="115" mass="13120">MAKLKRSTPGTFKPAAELCRTRTPSDALDERPSPTKWRSLTRLRAFDNWREEWLRSRADHTPTHSHPNRQDNQAYSLSIKRPPDGYNHPLYAAATRRLKAGSTPSLATPRPLPYG</sequence>
<protein>
    <submittedName>
        <fullName evidence="2">Uncharacterized protein</fullName>
    </submittedName>
</protein>
<feature type="region of interest" description="Disordered" evidence="1">
    <location>
        <begin position="57"/>
        <end position="115"/>
    </location>
</feature>
<dbReference type="AlphaFoldDB" id="A0AAD4QNU2"/>
<evidence type="ECO:0000256" key="1">
    <source>
        <dbReference type="SAM" id="MobiDB-lite"/>
    </source>
</evidence>
<dbReference type="EMBL" id="WTXG01000004">
    <property type="protein sequence ID" value="KAI0306193.1"/>
    <property type="molecule type" value="Genomic_DNA"/>
</dbReference>
<evidence type="ECO:0000313" key="3">
    <source>
        <dbReference type="Proteomes" id="UP001203297"/>
    </source>
</evidence>
<dbReference type="Proteomes" id="UP001203297">
    <property type="component" value="Unassembled WGS sequence"/>
</dbReference>
<keyword evidence="3" id="KW-1185">Reference proteome</keyword>
<accession>A0AAD4QNU2</accession>
<comment type="caution">
    <text evidence="2">The sequence shown here is derived from an EMBL/GenBank/DDBJ whole genome shotgun (WGS) entry which is preliminary data.</text>
</comment>
<proteinExistence type="predicted"/>
<reference evidence="2" key="1">
    <citation type="journal article" date="2022" name="New Phytol.">
        <title>Evolutionary transition to the ectomycorrhizal habit in the genomes of a hyperdiverse lineage of mushroom-forming fungi.</title>
        <authorList>
            <person name="Looney B."/>
            <person name="Miyauchi S."/>
            <person name="Morin E."/>
            <person name="Drula E."/>
            <person name="Courty P.E."/>
            <person name="Kohler A."/>
            <person name="Kuo A."/>
            <person name="LaButti K."/>
            <person name="Pangilinan J."/>
            <person name="Lipzen A."/>
            <person name="Riley R."/>
            <person name="Andreopoulos W."/>
            <person name="He G."/>
            <person name="Johnson J."/>
            <person name="Nolan M."/>
            <person name="Tritt A."/>
            <person name="Barry K.W."/>
            <person name="Grigoriev I.V."/>
            <person name="Nagy L.G."/>
            <person name="Hibbett D."/>
            <person name="Henrissat B."/>
            <person name="Matheny P.B."/>
            <person name="Labbe J."/>
            <person name="Martin F.M."/>
        </authorList>
    </citation>
    <scope>NUCLEOTIDE SEQUENCE</scope>
    <source>
        <strain evidence="2">BPL690</strain>
    </source>
</reference>
<evidence type="ECO:0000313" key="2">
    <source>
        <dbReference type="EMBL" id="KAI0306193.1"/>
    </source>
</evidence>
<organism evidence="2 3">
    <name type="scientific">Multifurca ochricompacta</name>
    <dbReference type="NCBI Taxonomy" id="376703"/>
    <lineage>
        <taxon>Eukaryota</taxon>
        <taxon>Fungi</taxon>
        <taxon>Dikarya</taxon>
        <taxon>Basidiomycota</taxon>
        <taxon>Agaricomycotina</taxon>
        <taxon>Agaricomycetes</taxon>
        <taxon>Russulales</taxon>
        <taxon>Russulaceae</taxon>
        <taxon>Multifurca</taxon>
    </lineage>
</organism>
<name>A0AAD4QNU2_9AGAM</name>